<name>A0A4P9WF63_9FUNG</name>
<organism evidence="1 2">
    <name type="scientific">Blyttiomyces helicus</name>
    <dbReference type="NCBI Taxonomy" id="388810"/>
    <lineage>
        <taxon>Eukaryota</taxon>
        <taxon>Fungi</taxon>
        <taxon>Fungi incertae sedis</taxon>
        <taxon>Chytridiomycota</taxon>
        <taxon>Chytridiomycota incertae sedis</taxon>
        <taxon>Chytridiomycetes</taxon>
        <taxon>Chytridiomycetes incertae sedis</taxon>
        <taxon>Blyttiomyces</taxon>
    </lineage>
</organism>
<evidence type="ECO:0000313" key="2">
    <source>
        <dbReference type="Proteomes" id="UP000269721"/>
    </source>
</evidence>
<proteinExistence type="predicted"/>
<keyword evidence="2" id="KW-1185">Reference proteome</keyword>
<evidence type="ECO:0000313" key="1">
    <source>
        <dbReference type="EMBL" id="RKO90465.1"/>
    </source>
</evidence>
<dbReference type="Proteomes" id="UP000269721">
    <property type="component" value="Unassembled WGS sequence"/>
</dbReference>
<gene>
    <name evidence="1" type="ORF">BDK51DRAFT_46562</name>
</gene>
<dbReference type="AlphaFoldDB" id="A0A4P9WF63"/>
<dbReference type="EMBL" id="KZ995543">
    <property type="protein sequence ID" value="RKO90465.1"/>
    <property type="molecule type" value="Genomic_DNA"/>
</dbReference>
<sequence>MHFQVISKPHEVFAGDEHPLLEKLKTFWIQYGLVHFAMPKYMENGVGFTNYTDVLNRVGGDALHELLTFLTTHPPPGRHRFISFCFTETAPRRKNRGNLTPPPTPPQTPETQTLMAFSTAEWDSPSGTLQHTWGLSTTKHDLLLDLLARMLAHVHDQHRTLPHTPALRTVWLCTRKTIPDDGPSNKRAPRSYPWDTLITKLGYVPAAEYVRARENLPAVGPDGVWRGPKLRMEMFDKAQLISERVREDFVEMCVDLGSLPGFVTMPGCWRYR</sequence>
<accession>A0A4P9WF63</accession>
<protein>
    <submittedName>
        <fullName evidence="1">Uncharacterized protein</fullName>
    </submittedName>
</protein>
<reference evidence="2" key="1">
    <citation type="journal article" date="2018" name="Nat. Microbiol.">
        <title>Leveraging single-cell genomics to expand the fungal tree of life.</title>
        <authorList>
            <person name="Ahrendt S.R."/>
            <person name="Quandt C.A."/>
            <person name="Ciobanu D."/>
            <person name="Clum A."/>
            <person name="Salamov A."/>
            <person name="Andreopoulos B."/>
            <person name="Cheng J.F."/>
            <person name="Woyke T."/>
            <person name="Pelin A."/>
            <person name="Henrissat B."/>
            <person name="Reynolds N.K."/>
            <person name="Benny G.L."/>
            <person name="Smith M.E."/>
            <person name="James T.Y."/>
            <person name="Grigoriev I.V."/>
        </authorList>
    </citation>
    <scope>NUCLEOTIDE SEQUENCE [LARGE SCALE GENOMIC DNA]</scope>
</reference>